<dbReference type="InterPro" id="IPR006724">
    <property type="entry name" value="Phage_TTP"/>
</dbReference>
<dbReference type="InterPro" id="IPR006490">
    <property type="entry name" value="Maj_tail_phi13"/>
</dbReference>
<sequence>MATAEKQVKPIVNVCDLVYAIMTDEEAETYGDVKPISKAMNIKVDTESSNDTLNGDGALTASETTIGKTTIEAEVNDYPIEVQADLLGHAYDKTKGTLIENKEDKPPYVAVGFRLPKGNGGQNRYYWFYKGKFEEVSVEAQQKEDKVTFSTPTLKGTFVYNKDGDKRVVMDEDEGTTPPENFLKTVYKPTVVPGA</sequence>
<dbReference type="Pfam" id="PF04630">
    <property type="entry name" value="Phage_TTP_1"/>
    <property type="match status" value="1"/>
</dbReference>
<evidence type="ECO:0000313" key="1">
    <source>
        <dbReference type="EMBL" id="DAE12858.1"/>
    </source>
</evidence>
<dbReference type="EMBL" id="BK015559">
    <property type="protein sequence ID" value="DAE12858.1"/>
    <property type="molecule type" value="Genomic_DNA"/>
</dbReference>
<organism evidence="1">
    <name type="scientific">Siphoviridae sp. ctcC24</name>
    <dbReference type="NCBI Taxonomy" id="2825570"/>
    <lineage>
        <taxon>Viruses</taxon>
        <taxon>Duplodnaviria</taxon>
        <taxon>Heunggongvirae</taxon>
        <taxon>Uroviricota</taxon>
        <taxon>Caudoviricetes</taxon>
    </lineage>
</organism>
<name>A0A8S5Q123_9CAUD</name>
<accession>A0A8S5Q123</accession>
<proteinExistence type="predicted"/>
<dbReference type="NCBIfam" id="TIGR01603">
    <property type="entry name" value="maj_tail_phi13"/>
    <property type="match status" value="1"/>
</dbReference>
<protein>
    <submittedName>
        <fullName evidence="1">Major tail protein</fullName>
    </submittedName>
</protein>
<reference evidence="1" key="1">
    <citation type="journal article" date="2021" name="Proc. Natl. Acad. Sci. U.S.A.">
        <title>A Catalog of Tens of Thousands of Viruses from Human Metagenomes Reveals Hidden Associations with Chronic Diseases.</title>
        <authorList>
            <person name="Tisza M.J."/>
            <person name="Buck C.B."/>
        </authorList>
    </citation>
    <scope>NUCLEOTIDE SEQUENCE</scope>
    <source>
        <strain evidence="1">Ctcc24</strain>
    </source>
</reference>